<dbReference type="SUPFAM" id="SSF53254">
    <property type="entry name" value="Phosphoglycerate mutase-like"/>
    <property type="match status" value="1"/>
</dbReference>
<accession>A0A8H6TK96</accession>
<dbReference type="GO" id="GO:0016791">
    <property type="term" value="F:phosphatase activity"/>
    <property type="evidence" value="ECO:0007669"/>
    <property type="project" value="TreeGrafter"/>
</dbReference>
<dbReference type="EMBL" id="JACAZE010000003">
    <property type="protein sequence ID" value="KAF7319298.1"/>
    <property type="molecule type" value="Genomic_DNA"/>
</dbReference>
<evidence type="ECO:0000313" key="1">
    <source>
        <dbReference type="EMBL" id="KAF7319298.1"/>
    </source>
</evidence>
<evidence type="ECO:0000313" key="2">
    <source>
        <dbReference type="Proteomes" id="UP000613580"/>
    </source>
</evidence>
<dbReference type="Proteomes" id="UP000613580">
    <property type="component" value="Unassembled WGS sequence"/>
</dbReference>
<gene>
    <name evidence="1" type="ORF">HMN09_00267300</name>
</gene>
<dbReference type="PANTHER" id="PTHR11567:SF142">
    <property type="entry name" value="PHOSPHOGLYCERATE MUTASE-LIKE PROTEIN"/>
    <property type="match status" value="1"/>
</dbReference>
<dbReference type="Gene3D" id="3.40.50.1240">
    <property type="entry name" value="Phosphoglycerate mutase-like"/>
    <property type="match status" value="1"/>
</dbReference>
<sequence>MVNTTGILGALIFARHADRIESFSSPSSYATYNTLITPLGTHDAFASGTYLRNTYIDPHSGSPTLIPGIAPHVADINQLLVRADSSGDGQVFLQSATAVVQGLYPPTSAYEITLADGRRVLGSLAGYQFIPMNAVDMNVDVSLNGLLSCPNFDAHVAALENSTLFHQKAQEAQPFLEKLQPYLGGRPIDFSLMFNMWDFVDVQSQHNATYLHQVPKGYVNQARVLADFHDGYVYSDPHPDGIGNVGTRVMLPAMFSALTRIANASDPLKLAFNGISYKPFISLFNLTEAIVANPEVRGIENYNSLASIEVHAGDPEPTVNLRFKNGTADVFHPLKMFGQDHVPLSEFIAKLTPSAINSTAEWCAACNQTTLRGCSAFS</sequence>
<keyword evidence="2" id="KW-1185">Reference proteome</keyword>
<dbReference type="InterPro" id="IPR029033">
    <property type="entry name" value="His_PPase_superfam"/>
</dbReference>
<name>A0A8H6TK96_MYCCL</name>
<proteinExistence type="predicted"/>
<dbReference type="AlphaFoldDB" id="A0A8H6TK96"/>
<dbReference type="PANTHER" id="PTHR11567">
    <property type="entry name" value="ACID PHOSPHATASE-RELATED"/>
    <property type="match status" value="1"/>
</dbReference>
<reference evidence="1" key="1">
    <citation type="submission" date="2020-05" db="EMBL/GenBank/DDBJ databases">
        <title>Mycena genomes resolve the evolution of fungal bioluminescence.</title>
        <authorList>
            <person name="Tsai I.J."/>
        </authorList>
    </citation>
    <scope>NUCLEOTIDE SEQUENCE</scope>
    <source>
        <strain evidence="1">110903Hualien_Pintung</strain>
    </source>
</reference>
<protein>
    <recommendedName>
        <fullName evidence="3">Phosphoglycerate mutase-like protein</fullName>
    </recommendedName>
</protein>
<organism evidence="1 2">
    <name type="scientific">Mycena chlorophos</name>
    <name type="common">Agaric fungus</name>
    <name type="synonym">Agaricus chlorophos</name>
    <dbReference type="NCBI Taxonomy" id="658473"/>
    <lineage>
        <taxon>Eukaryota</taxon>
        <taxon>Fungi</taxon>
        <taxon>Dikarya</taxon>
        <taxon>Basidiomycota</taxon>
        <taxon>Agaricomycotina</taxon>
        <taxon>Agaricomycetes</taxon>
        <taxon>Agaricomycetidae</taxon>
        <taxon>Agaricales</taxon>
        <taxon>Marasmiineae</taxon>
        <taxon>Mycenaceae</taxon>
        <taxon>Mycena</taxon>
    </lineage>
</organism>
<evidence type="ECO:0008006" key="3">
    <source>
        <dbReference type="Google" id="ProtNLM"/>
    </source>
</evidence>
<dbReference type="OrthoDB" id="258392at2759"/>
<comment type="caution">
    <text evidence="1">The sequence shown here is derived from an EMBL/GenBank/DDBJ whole genome shotgun (WGS) entry which is preliminary data.</text>
</comment>
<dbReference type="InterPro" id="IPR050645">
    <property type="entry name" value="Histidine_acid_phosphatase"/>
</dbReference>